<dbReference type="OrthoDB" id="711499at2"/>
<protein>
    <submittedName>
        <fullName evidence="1">Uncharacterized protein</fullName>
    </submittedName>
</protein>
<comment type="caution">
    <text evidence="1">The sequence shown here is derived from an EMBL/GenBank/DDBJ whole genome shotgun (WGS) entry which is preliminary data.</text>
</comment>
<dbReference type="Proteomes" id="UP000256405">
    <property type="component" value="Unassembled WGS sequence"/>
</dbReference>
<organism evidence="1 2">
    <name type="scientific">Algoriphagus antarcticus</name>
    <dbReference type="NCBI Taxonomy" id="238540"/>
    <lineage>
        <taxon>Bacteria</taxon>
        <taxon>Pseudomonadati</taxon>
        <taxon>Bacteroidota</taxon>
        <taxon>Cytophagia</taxon>
        <taxon>Cytophagales</taxon>
        <taxon>Cyclobacteriaceae</taxon>
        <taxon>Algoriphagus</taxon>
    </lineage>
</organism>
<gene>
    <name evidence="1" type="ORF">C8N25_14319</name>
</gene>
<keyword evidence="2" id="KW-1185">Reference proteome</keyword>
<accession>A0A3E0D481</accession>
<sequence length="64" mass="7611">MIKKRIVIYPKDVVQLTGRSERYAQVLMHKVRVYVNKEPHQYVTVEDFSVFSGIPEEVIRTYLI</sequence>
<proteinExistence type="predicted"/>
<reference evidence="1 2" key="1">
    <citation type="submission" date="2018-08" db="EMBL/GenBank/DDBJ databases">
        <title>Genomic Encyclopedia of Archaeal and Bacterial Type Strains, Phase II (KMG-II): from individual species to whole genera.</title>
        <authorList>
            <person name="Goeker M."/>
        </authorList>
    </citation>
    <scope>NUCLEOTIDE SEQUENCE [LARGE SCALE GENOMIC DNA]</scope>
    <source>
        <strain evidence="1 2">DSM 15986</strain>
    </source>
</reference>
<name>A0A3E0D481_9BACT</name>
<evidence type="ECO:0000313" key="1">
    <source>
        <dbReference type="EMBL" id="REG77519.1"/>
    </source>
</evidence>
<dbReference type="AlphaFoldDB" id="A0A3E0D481"/>
<dbReference type="EMBL" id="QUNF01000043">
    <property type="protein sequence ID" value="REG77519.1"/>
    <property type="molecule type" value="Genomic_DNA"/>
</dbReference>
<evidence type="ECO:0000313" key="2">
    <source>
        <dbReference type="Proteomes" id="UP000256405"/>
    </source>
</evidence>
<dbReference type="RefSeq" id="WP_086543932.1">
    <property type="nucleotide sequence ID" value="NZ_MSSW01000100.1"/>
</dbReference>